<evidence type="ECO:0000256" key="1">
    <source>
        <dbReference type="SAM" id="Phobius"/>
    </source>
</evidence>
<dbReference type="PANTHER" id="PTHR28008">
    <property type="entry name" value="DOMAIN PROTEIN, PUTATIVE (AFU_ORTHOLOGUE AFUA_3G10980)-RELATED"/>
    <property type="match status" value="1"/>
</dbReference>
<gene>
    <name evidence="3" type="ORF">EHW67_00130</name>
</gene>
<feature type="transmembrane region" description="Helical" evidence="1">
    <location>
        <begin position="113"/>
        <end position="131"/>
    </location>
</feature>
<accession>A0A3S0IQ24</accession>
<keyword evidence="4" id="KW-1185">Reference proteome</keyword>
<proteinExistence type="predicted"/>
<organism evidence="3 4">
    <name type="scientific">Arenibacter aquaticus</name>
    <dbReference type="NCBI Taxonomy" id="2489054"/>
    <lineage>
        <taxon>Bacteria</taxon>
        <taxon>Pseudomonadati</taxon>
        <taxon>Bacteroidota</taxon>
        <taxon>Flavobacteriia</taxon>
        <taxon>Flavobacteriales</taxon>
        <taxon>Flavobacteriaceae</taxon>
        <taxon>Arenibacter</taxon>
    </lineage>
</organism>
<keyword evidence="1" id="KW-0812">Transmembrane</keyword>
<evidence type="ECO:0000313" key="4">
    <source>
        <dbReference type="Proteomes" id="UP000267585"/>
    </source>
</evidence>
<dbReference type="EMBL" id="RQPJ01000001">
    <property type="protein sequence ID" value="RTE55015.1"/>
    <property type="molecule type" value="Genomic_DNA"/>
</dbReference>
<feature type="domain" description="VanZ-like" evidence="2">
    <location>
        <begin position="38"/>
        <end position="128"/>
    </location>
</feature>
<keyword evidence="1" id="KW-1133">Transmembrane helix</keyword>
<feature type="transmembrane region" description="Helical" evidence="1">
    <location>
        <begin position="80"/>
        <end position="101"/>
    </location>
</feature>
<dbReference type="InterPro" id="IPR006976">
    <property type="entry name" value="VanZ-like"/>
</dbReference>
<dbReference type="Proteomes" id="UP000267585">
    <property type="component" value="Unassembled WGS sequence"/>
</dbReference>
<protein>
    <recommendedName>
        <fullName evidence="2">VanZ-like domain-containing protein</fullName>
    </recommendedName>
</protein>
<dbReference type="Pfam" id="PF04892">
    <property type="entry name" value="VanZ"/>
    <property type="match status" value="1"/>
</dbReference>
<feature type="transmembrane region" description="Helical" evidence="1">
    <location>
        <begin position="50"/>
        <end position="68"/>
    </location>
</feature>
<dbReference type="NCBIfam" id="NF037970">
    <property type="entry name" value="vanZ_1"/>
    <property type="match status" value="1"/>
</dbReference>
<dbReference type="AlphaFoldDB" id="A0A3S0IQ24"/>
<evidence type="ECO:0000313" key="3">
    <source>
        <dbReference type="EMBL" id="RTE55015.1"/>
    </source>
</evidence>
<dbReference type="PANTHER" id="PTHR28008:SF1">
    <property type="entry name" value="DOMAIN PROTEIN, PUTATIVE (AFU_ORTHOLOGUE AFUA_3G10980)-RELATED"/>
    <property type="match status" value="1"/>
</dbReference>
<keyword evidence="1" id="KW-0472">Membrane</keyword>
<feature type="transmembrane region" description="Helical" evidence="1">
    <location>
        <begin position="12"/>
        <end position="34"/>
    </location>
</feature>
<comment type="caution">
    <text evidence="3">The sequence shown here is derived from an EMBL/GenBank/DDBJ whole genome shotgun (WGS) entry which is preliminary data.</text>
</comment>
<reference evidence="3 4" key="1">
    <citation type="submission" date="2018-11" db="EMBL/GenBank/DDBJ databases">
        <title>Arenibacter aquaticus sp.nov., a marine bacterium isolated from surface seawater in the South China Sea.</title>
        <authorList>
            <person name="Guo J."/>
            <person name="Sun J."/>
        </authorList>
    </citation>
    <scope>NUCLEOTIDE SEQUENCE [LARGE SCALE GENOMIC DNA]</scope>
    <source>
        <strain evidence="3 4">GUO666</strain>
    </source>
</reference>
<evidence type="ECO:0000259" key="2">
    <source>
        <dbReference type="Pfam" id="PF04892"/>
    </source>
</evidence>
<sequence>MLTTKSWLVLKNYLFTILFISWTVFITLLSLFSFKGDSLPSVDIPHVDKAVHFTFYFVFTFLGCLGYRELKSKKTTLKRAVFVSILTAVIYGMVIEVLQGVATAHREPDILDFLANSAGAFVGAYAVKYIFSGNTSLKWDK</sequence>
<name>A0A3S0IQ24_9FLAO</name>